<evidence type="ECO:0008006" key="3">
    <source>
        <dbReference type="Google" id="ProtNLM"/>
    </source>
</evidence>
<gene>
    <name evidence="2" type="ORF">LCGC14_1045730</name>
</gene>
<keyword evidence="1" id="KW-0175">Coiled coil</keyword>
<sequence>MRNFLRKLQLSDFAIKIYLKSLGKQPLTYYELYSIDPSLTSDKFNEILNELLNAGLLLQQVYKKESLLTHYYSIPPILPILNYYENIDANLINIKNSIQKLMITSINEIFKNNKVIELDAIVASFEEKKKDIDEDSIIQKKEIEDIVESMEVLKELKTEMVNLQKEIKGITQTKSSSLVKSINSFKTELIADINALEFKKHKQEIILIVENKFKERIQNILDDFISDLRELIEIKLLETTKSFENLSNLMFQYREDFKMLLLNMLSNFETKMNKIYDLLNENKEDLDAHLKNLEIKIVEKLNLIIQNSIDEVSGLNKPIEEVLKTYFQEIPSSENFIINKVWIIRSVTKINEEIQKIIAAAQENLTIIVPSLEFHIAIEQFKDIPTNLKIKIVSSEAHTNSLVKKFKEIKNLEYKTFENENLILLKGDTNNILIGIKQDSTEVLNDFIGIGSNYESFIALLNPIVKALWKQSYSDTFYAAQKVITQATSTKPTNSFKLKTITQKFPKKIEPKVTSKKISKEVQTPAKTTKSTSVQITIKKSKKVDKIPKEVPKKPSVSIPKIKGQIEDLKQKLQEKIEFLSAVHPKEGDKAGLVIDKALDELILKIHNIKGDEFSKGLQVIADLILENKGFSVTLHKVRGVINKYKEKLDLLEEEDKKEIFQNFEEWKQKFF</sequence>
<dbReference type="AlphaFoldDB" id="A0A0F9MUS9"/>
<name>A0A0F9MUS9_9ZZZZ</name>
<feature type="coiled-coil region" evidence="1">
    <location>
        <begin position="276"/>
        <end position="303"/>
    </location>
</feature>
<accession>A0A0F9MUS9</accession>
<proteinExistence type="predicted"/>
<evidence type="ECO:0000313" key="2">
    <source>
        <dbReference type="EMBL" id="KKN09524.1"/>
    </source>
</evidence>
<dbReference type="EMBL" id="LAZR01004339">
    <property type="protein sequence ID" value="KKN09524.1"/>
    <property type="molecule type" value="Genomic_DNA"/>
</dbReference>
<comment type="caution">
    <text evidence="2">The sequence shown here is derived from an EMBL/GenBank/DDBJ whole genome shotgun (WGS) entry which is preliminary data.</text>
</comment>
<organism evidence="2">
    <name type="scientific">marine sediment metagenome</name>
    <dbReference type="NCBI Taxonomy" id="412755"/>
    <lineage>
        <taxon>unclassified sequences</taxon>
        <taxon>metagenomes</taxon>
        <taxon>ecological metagenomes</taxon>
    </lineage>
</organism>
<reference evidence="2" key="1">
    <citation type="journal article" date="2015" name="Nature">
        <title>Complex archaea that bridge the gap between prokaryotes and eukaryotes.</title>
        <authorList>
            <person name="Spang A."/>
            <person name="Saw J.H."/>
            <person name="Jorgensen S.L."/>
            <person name="Zaremba-Niedzwiedzka K."/>
            <person name="Martijn J."/>
            <person name="Lind A.E."/>
            <person name="van Eijk R."/>
            <person name="Schleper C."/>
            <person name="Guy L."/>
            <person name="Ettema T.J."/>
        </authorList>
    </citation>
    <scope>NUCLEOTIDE SEQUENCE</scope>
</reference>
<evidence type="ECO:0000256" key="1">
    <source>
        <dbReference type="SAM" id="Coils"/>
    </source>
</evidence>
<feature type="coiled-coil region" evidence="1">
    <location>
        <begin position="146"/>
        <end position="173"/>
    </location>
</feature>
<protein>
    <recommendedName>
        <fullName evidence="3">Transcription regulator TrmB N-terminal domain-containing protein</fullName>
    </recommendedName>
</protein>